<dbReference type="Pfam" id="PF03965">
    <property type="entry name" value="Penicillinase_R"/>
    <property type="match status" value="1"/>
</dbReference>
<dbReference type="InterPro" id="IPR036388">
    <property type="entry name" value="WH-like_DNA-bd_sf"/>
</dbReference>
<dbReference type="InterPro" id="IPR036390">
    <property type="entry name" value="WH_DNA-bd_sf"/>
</dbReference>
<gene>
    <name evidence="6" type="ORF">IW245_002817</name>
</gene>
<dbReference type="Proteomes" id="UP000622552">
    <property type="component" value="Unassembled WGS sequence"/>
</dbReference>
<dbReference type="GO" id="GO:0045892">
    <property type="term" value="P:negative regulation of DNA-templated transcription"/>
    <property type="evidence" value="ECO:0007669"/>
    <property type="project" value="InterPro"/>
</dbReference>
<dbReference type="Gene3D" id="1.10.10.10">
    <property type="entry name" value="Winged helix-like DNA-binding domain superfamily/Winged helix DNA-binding domain"/>
    <property type="match status" value="1"/>
</dbReference>
<dbReference type="InterPro" id="IPR005650">
    <property type="entry name" value="BlaI_family"/>
</dbReference>
<dbReference type="EMBL" id="JADOUF010000001">
    <property type="protein sequence ID" value="MBG6136623.1"/>
    <property type="molecule type" value="Genomic_DNA"/>
</dbReference>
<feature type="region of interest" description="Disordered" evidence="5">
    <location>
        <begin position="1"/>
        <end position="20"/>
    </location>
</feature>
<evidence type="ECO:0000313" key="7">
    <source>
        <dbReference type="Proteomes" id="UP000622552"/>
    </source>
</evidence>
<comment type="caution">
    <text evidence="6">The sequence shown here is derived from an EMBL/GenBank/DDBJ whole genome shotgun (WGS) entry which is preliminary data.</text>
</comment>
<keyword evidence="4" id="KW-0804">Transcription</keyword>
<evidence type="ECO:0000256" key="1">
    <source>
        <dbReference type="ARBA" id="ARBA00011046"/>
    </source>
</evidence>
<dbReference type="RefSeq" id="WP_197003574.1">
    <property type="nucleotide sequence ID" value="NZ_BONS01000016.1"/>
</dbReference>
<evidence type="ECO:0000313" key="6">
    <source>
        <dbReference type="EMBL" id="MBG6136623.1"/>
    </source>
</evidence>
<protein>
    <submittedName>
        <fullName evidence="6">Putative transcriptional regulator</fullName>
    </submittedName>
</protein>
<dbReference type="AlphaFoldDB" id="A0A8J7GA63"/>
<evidence type="ECO:0000256" key="5">
    <source>
        <dbReference type="SAM" id="MobiDB-lite"/>
    </source>
</evidence>
<feature type="compositionally biased region" description="Basic and acidic residues" evidence="5">
    <location>
        <begin position="7"/>
        <end position="19"/>
    </location>
</feature>
<evidence type="ECO:0000256" key="3">
    <source>
        <dbReference type="ARBA" id="ARBA00023125"/>
    </source>
</evidence>
<reference evidence="6" key="1">
    <citation type="submission" date="2020-11" db="EMBL/GenBank/DDBJ databases">
        <title>Sequencing the genomes of 1000 actinobacteria strains.</title>
        <authorList>
            <person name="Klenk H.-P."/>
        </authorList>
    </citation>
    <scope>NUCLEOTIDE SEQUENCE</scope>
    <source>
        <strain evidence="6">DSM 45356</strain>
    </source>
</reference>
<sequence>MTTSGPHRPERGQPRRAAGELESEALGALWAAAGPLTPAEVQAALGDGLAYNTVHTILTRLMDKGLVERITGDGRSRYSPVKDATQLAAERMRAALTTGGDRAGVLQHFVTSLSPEEETALRAALDRTDPTS</sequence>
<accession>A0A8J7GA63</accession>
<evidence type="ECO:0000256" key="2">
    <source>
        <dbReference type="ARBA" id="ARBA00023015"/>
    </source>
</evidence>
<dbReference type="SUPFAM" id="SSF46785">
    <property type="entry name" value="Winged helix' DNA-binding domain"/>
    <property type="match status" value="1"/>
</dbReference>
<organism evidence="6 7">
    <name type="scientific">Longispora fulva</name>
    <dbReference type="NCBI Taxonomy" id="619741"/>
    <lineage>
        <taxon>Bacteria</taxon>
        <taxon>Bacillati</taxon>
        <taxon>Actinomycetota</taxon>
        <taxon>Actinomycetes</taxon>
        <taxon>Micromonosporales</taxon>
        <taxon>Micromonosporaceae</taxon>
        <taxon>Longispora</taxon>
    </lineage>
</organism>
<comment type="similarity">
    <text evidence="1">Belongs to the BlaI transcriptional regulatory family.</text>
</comment>
<name>A0A8J7GA63_9ACTN</name>
<keyword evidence="3" id="KW-0238">DNA-binding</keyword>
<keyword evidence="2" id="KW-0805">Transcription regulation</keyword>
<dbReference type="Gene3D" id="6.10.140.850">
    <property type="match status" value="1"/>
</dbReference>
<evidence type="ECO:0000256" key="4">
    <source>
        <dbReference type="ARBA" id="ARBA00023163"/>
    </source>
</evidence>
<proteinExistence type="inferred from homology"/>
<keyword evidence="7" id="KW-1185">Reference proteome</keyword>
<dbReference type="GO" id="GO:0003677">
    <property type="term" value="F:DNA binding"/>
    <property type="evidence" value="ECO:0007669"/>
    <property type="project" value="UniProtKB-KW"/>
</dbReference>